<gene>
    <name evidence="1" type="ORF">ACFO4N_05740</name>
</gene>
<name>A0ABV9GM28_9BACL</name>
<keyword evidence="2" id="KW-1185">Reference proteome</keyword>
<evidence type="ECO:0000313" key="1">
    <source>
        <dbReference type="EMBL" id="MFC4618229.1"/>
    </source>
</evidence>
<reference evidence="2" key="1">
    <citation type="journal article" date="2019" name="Int. J. Syst. Evol. Microbiol.">
        <title>The Global Catalogue of Microorganisms (GCM) 10K type strain sequencing project: providing services to taxonomists for standard genome sequencing and annotation.</title>
        <authorList>
            <consortium name="The Broad Institute Genomics Platform"/>
            <consortium name="The Broad Institute Genome Sequencing Center for Infectious Disease"/>
            <person name="Wu L."/>
            <person name="Ma J."/>
        </authorList>
    </citation>
    <scope>NUCLEOTIDE SEQUENCE [LARGE SCALE GENOMIC DNA]</scope>
    <source>
        <strain evidence="2">CGMCC 1.16306</strain>
    </source>
</reference>
<proteinExistence type="predicted"/>
<dbReference type="RefSeq" id="WP_376845229.1">
    <property type="nucleotide sequence ID" value="NZ_JBHSFW010000001.1"/>
</dbReference>
<evidence type="ECO:0000313" key="2">
    <source>
        <dbReference type="Proteomes" id="UP001596022"/>
    </source>
</evidence>
<protein>
    <recommendedName>
        <fullName evidence="3">Type VII secretion effector (TIGR04197 family)</fullName>
    </recommendedName>
</protein>
<sequence>MEKEVSINLGIFQETINDLRSSALELDSGFSKGYSLDQTNIPPFVKDLERMIKAVELFERYRDQILISDIKTLENVGESLRQQDDALSGGSSS</sequence>
<organism evidence="1 2">
    <name type="scientific">Camelliibacillus cellulosilyticus</name>
    <dbReference type="NCBI Taxonomy" id="2174486"/>
    <lineage>
        <taxon>Bacteria</taxon>
        <taxon>Bacillati</taxon>
        <taxon>Bacillota</taxon>
        <taxon>Bacilli</taxon>
        <taxon>Bacillales</taxon>
        <taxon>Sporolactobacillaceae</taxon>
        <taxon>Camelliibacillus</taxon>
    </lineage>
</organism>
<accession>A0ABV9GM28</accession>
<comment type="caution">
    <text evidence="1">The sequence shown here is derived from an EMBL/GenBank/DDBJ whole genome shotgun (WGS) entry which is preliminary data.</text>
</comment>
<dbReference type="EMBL" id="JBHSFW010000001">
    <property type="protein sequence ID" value="MFC4618229.1"/>
    <property type="molecule type" value="Genomic_DNA"/>
</dbReference>
<evidence type="ECO:0008006" key="3">
    <source>
        <dbReference type="Google" id="ProtNLM"/>
    </source>
</evidence>
<dbReference type="Proteomes" id="UP001596022">
    <property type="component" value="Unassembled WGS sequence"/>
</dbReference>